<dbReference type="Pfam" id="PF13476">
    <property type="entry name" value="AAA_23"/>
    <property type="match status" value="1"/>
</dbReference>
<keyword evidence="3" id="KW-0255">Endonuclease</keyword>
<keyword evidence="3" id="KW-0540">Nuclease</keyword>
<dbReference type="PANTHER" id="PTHR32114:SF2">
    <property type="entry name" value="ABC TRANSPORTER ABCH.3"/>
    <property type="match status" value="1"/>
</dbReference>
<dbReference type="SUPFAM" id="SSF52540">
    <property type="entry name" value="P-loop containing nucleoside triphosphate hydrolases"/>
    <property type="match status" value="1"/>
</dbReference>
<dbReference type="Gene3D" id="1.10.287.510">
    <property type="entry name" value="Helix hairpin bin"/>
    <property type="match status" value="1"/>
</dbReference>
<organism evidence="3">
    <name type="scientific">uncultured Caudovirales phage</name>
    <dbReference type="NCBI Taxonomy" id="2100421"/>
    <lineage>
        <taxon>Viruses</taxon>
        <taxon>Duplodnaviria</taxon>
        <taxon>Heunggongvirae</taxon>
        <taxon>Uroviricota</taxon>
        <taxon>Caudoviricetes</taxon>
        <taxon>Peduoviridae</taxon>
        <taxon>Maltschvirus</taxon>
        <taxon>Maltschvirus maltsch</taxon>
    </lineage>
</organism>
<dbReference type="InterPro" id="IPR038729">
    <property type="entry name" value="Rad50/SbcC_AAA"/>
</dbReference>
<dbReference type="EMBL" id="LR798231">
    <property type="protein sequence ID" value="CAB5209148.1"/>
    <property type="molecule type" value="Genomic_DNA"/>
</dbReference>
<dbReference type="InterPro" id="IPR027417">
    <property type="entry name" value="P-loop_NTPase"/>
</dbReference>
<evidence type="ECO:0000313" key="2">
    <source>
        <dbReference type="EMBL" id="CAB4125901.1"/>
    </source>
</evidence>
<dbReference type="PANTHER" id="PTHR32114">
    <property type="entry name" value="ABC TRANSPORTER ABCH.3"/>
    <property type="match status" value="1"/>
</dbReference>
<sequence length="580" mass="65519">MSVGNQTQAVDFGKENLTLVLGENLDQGGDDSGSRNGTGKTTIVNALSFALFGNALTNIKKDNLINKINNKNMLVTLAFEKDGIDYRVERGRKPTLMKFYVNDIEQDGEESDDAQGDMRETQKDLDDLLGMSHDMFKHIVALNTYTEPFLSMKAGDQRVIIEQLLGITLLSEKAETLKEMIRSTKDEILQESANIEATKKSNEKIQLSIDSLLTKQTAWNSQHETDVEKIGRAIIELESVDITAEIEAHAKLKEYLDQTSRLKSLNKEKATLESATAQAEQSVKKYASELAALDGKKCHACEQDLHDHKHEELTATATKHLADAQQYLDKVTEDLNKIVTEVSAIGDISTRPNTYYDTVEEALKHQNNLKTLETNLVIKAGETDPYQEQIDELLSTAMVEITWDRVNELNALKEHQEFLLKLLTSKDSFIRKKIIDQNLAYLNNRLTYYLDKMGLPHTVTFLNDLNVEITQLGQDLDFDNLSRGERNRLILGLSWAFRDVWESLYQGINLLFVDELIDNGLDASGVESALSVLKKMARERKKNIFLISHKDELIGRVNNVLRVIKENGFTSYANDLEVNE</sequence>
<keyword evidence="3" id="KW-0378">Hydrolase</keyword>
<dbReference type="GO" id="GO:0004519">
    <property type="term" value="F:endonuclease activity"/>
    <property type="evidence" value="ECO:0007669"/>
    <property type="project" value="UniProtKB-KW"/>
</dbReference>
<dbReference type="EMBL" id="LR796187">
    <property type="protein sequence ID" value="CAB4125901.1"/>
    <property type="molecule type" value="Genomic_DNA"/>
</dbReference>
<feature type="domain" description="Rad50/SbcC-type AAA" evidence="1">
    <location>
        <begin position="2"/>
        <end position="214"/>
    </location>
</feature>
<evidence type="ECO:0000313" key="3">
    <source>
        <dbReference type="EMBL" id="CAB5209148.1"/>
    </source>
</evidence>
<proteinExistence type="predicted"/>
<dbReference type="SUPFAM" id="SSF75712">
    <property type="entry name" value="Rad50 coiled-coil Zn hook"/>
    <property type="match status" value="1"/>
</dbReference>
<evidence type="ECO:0000259" key="1">
    <source>
        <dbReference type="Pfam" id="PF13476"/>
    </source>
</evidence>
<dbReference type="Gene3D" id="3.40.50.300">
    <property type="entry name" value="P-loop containing nucleotide triphosphate hydrolases"/>
    <property type="match status" value="2"/>
</dbReference>
<reference evidence="3" key="1">
    <citation type="submission" date="2020-05" db="EMBL/GenBank/DDBJ databases">
        <authorList>
            <person name="Chiriac C."/>
            <person name="Salcher M."/>
            <person name="Ghai R."/>
            <person name="Kavagutti S V."/>
        </authorList>
    </citation>
    <scope>NUCLEOTIDE SEQUENCE</scope>
</reference>
<protein>
    <submittedName>
        <fullName evidence="3">Endonuclease subunit</fullName>
    </submittedName>
</protein>
<accession>A0A6J7WDW9</accession>
<name>A0A6J7WDW9_9CAUD</name>
<gene>
    <name evidence="3" type="ORF">UFOVP181_337</name>
    <name evidence="2" type="ORF">UFOVP57_302</name>
</gene>